<feature type="domain" description="PTS EIIB type-5" evidence="3">
    <location>
        <begin position="1"/>
        <end position="191"/>
    </location>
</feature>
<dbReference type="InterPro" id="IPR011638">
    <property type="entry name" value="PTS_EIIBC_GUT_C"/>
</dbReference>
<protein>
    <submittedName>
        <fullName evidence="4">PTS system, glucitol/sorbitol-specific IIC component</fullName>
    </submittedName>
</protein>
<dbReference type="InterPro" id="IPR004702">
    <property type="entry name" value="PTS_sorb_EIIBC"/>
</dbReference>
<evidence type="ECO:0000259" key="3">
    <source>
        <dbReference type="PROSITE" id="PS51102"/>
    </source>
</evidence>
<dbReference type="PANTHER" id="PTHR39427:SF1">
    <property type="entry name" value="PTS SYSTEM GLUCITOL_SORBITOL-SPECIFIC EIIB COMPONENT"/>
    <property type="match status" value="1"/>
</dbReference>
<dbReference type="GO" id="GO:0005886">
    <property type="term" value="C:plasma membrane"/>
    <property type="evidence" value="ECO:0007669"/>
    <property type="project" value="TreeGrafter"/>
</dbReference>
<dbReference type="Proteomes" id="UP000184241">
    <property type="component" value="Unassembled WGS sequence"/>
</dbReference>
<keyword evidence="2" id="KW-0812">Transmembrane</keyword>
<name>A0A1M6C7N3_9CLOT</name>
<sequence length="331" mass="35032">MYKAVKITKGTSGWGGPLIIEPTEKRNKIVSVTGQSIHPIAYKIAELTNGEVVNGFLTGVPDDQIAVVVVDCGGTARCGVYPKKGVYTVNVMAVGQAGPLAKYIKEDIYVSDVKENCIQLYNGTVEEKPTETSLPESSEDRKKYYQEVKASAAKYQKENFFVRLGKGVGEVVGKFYQAGRESIDSVIKNVLPFMAFVSLIIGIILKSGIGDIIANTISPYVGSLPGLLILSLVCSIPILSPLLGPGAVIAQVVGVLIGVQIGQGSIPPQYALPALFAINPQVGCDFIPVGLSLAEASPETIEVGVPAILFSRIVTGPLSVVIAYFIGIGLY</sequence>
<dbReference type="EMBL" id="FQXU01000016">
    <property type="protein sequence ID" value="SHI57040.1"/>
    <property type="molecule type" value="Genomic_DNA"/>
</dbReference>
<feature type="transmembrane region" description="Helical" evidence="2">
    <location>
        <begin position="220"/>
        <end position="239"/>
    </location>
</feature>
<dbReference type="GO" id="GO:0008982">
    <property type="term" value="F:protein-N(PI)-phosphohistidine-sugar phosphotransferase activity"/>
    <property type="evidence" value="ECO:0007669"/>
    <property type="project" value="InterPro"/>
</dbReference>
<organism evidence="4 5">
    <name type="scientific">Clostridium intestinale DSM 6191</name>
    <dbReference type="NCBI Taxonomy" id="1121320"/>
    <lineage>
        <taxon>Bacteria</taxon>
        <taxon>Bacillati</taxon>
        <taxon>Bacillota</taxon>
        <taxon>Clostridia</taxon>
        <taxon>Eubacteriales</taxon>
        <taxon>Clostridiaceae</taxon>
        <taxon>Clostridium</taxon>
    </lineage>
</organism>
<dbReference type="PROSITE" id="PS51102">
    <property type="entry name" value="PTS_EIIB_TYPE_5"/>
    <property type="match status" value="1"/>
</dbReference>
<dbReference type="GO" id="GO:0009401">
    <property type="term" value="P:phosphoenolpyruvate-dependent sugar phosphotransferase system"/>
    <property type="evidence" value="ECO:0007669"/>
    <property type="project" value="InterPro"/>
</dbReference>
<evidence type="ECO:0000313" key="4">
    <source>
        <dbReference type="EMBL" id="SHI57040.1"/>
    </source>
</evidence>
<evidence type="ECO:0000313" key="5">
    <source>
        <dbReference type="Proteomes" id="UP000184241"/>
    </source>
</evidence>
<dbReference type="InterPro" id="IPR011618">
    <property type="entry name" value="PTS_EIIBC_GUT_N"/>
</dbReference>
<proteinExistence type="predicted"/>
<accession>A0A1M6C7N3</accession>
<evidence type="ECO:0000256" key="1">
    <source>
        <dbReference type="PROSITE-ProRule" id="PRU00425"/>
    </source>
</evidence>
<feature type="transmembrane region" description="Helical" evidence="2">
    <location>
        <begin position="307"/>
        <end position="330"/>
    </location>
</feature>
<dbReference type="RefSeq" id="WP_073022351.1">
    <property type="nucleotide sequence ID" value="NZ_FQXU01000016.1"/>
</dbReference>
<keyword evidence="2" id="KW-0472">Membrane</keyword>
<feature type="modified residue" description="Phosphocysteine; by EIIA" evidence="1">
    <location>
        <position position="72"/>
    </location>
</feature>
<feature type="transmembrane region" description="Helical" evidence="2">
    <location>
        <begin position="190"/>
        <end position="214"/>
    </location>
</feature>
<reference evidence="4 5" key="1">
    <citation type="submission" date="2016-11" db="EMBL/GenBank/DDBJ databases">
        <authorList>
            <person name="Jaros S."/>
            <person name="Januszkiewicz K."/>
            <person name="Wedrychowicz H."/>
        </authorList>
    </citation>
    <scope>NUCLEOTIDE SEQUENCE [LARGE SCALE GENOMIC DNA]</scope>
    <source>
        <strain evidence="4 5">DSM 6191</strain>
    </source>
</reference>
<dbReference type="PANTHER" id="PTHR39427">
    <property type="match status" value="1"/>
</dbReference>
<dbReference type="Pfam" id="PF03612">
    <property type="entry name" value="EIIBC-GUT_N"/>
    <property type="match status" value="1"/>
</dbReference>
<keyword evidence="2" id="KW-1133">Transmembrane helix</keyword>
<gene>
    <name evidence="4" type="ORF">SAMN02745941_04012</name>
</gene>
<dbReference type="AlphaFoldDB" id="A0A1M6C7N3"/>
<dbReference type="Pfam" id="PF07663">
    <property type="entry name" value="EIIBC-GUT_C"/>
    <property type="match status" value="1"/>
</dbReference>
<evidence type="ECO:0000256" key="2">
    <source>
        <dbReference type="SAM" id="Phobius"/>
    </source>
</evidence>